<evidence type="ECO:0000259" key="6">
    <source>
        <dbReference type="Pfam" id="PF03404"/>
    </source>
</evidence>
<protein>
    <submittedName>
        <fullName evidence="7">Molybdopterin-dependent oxidoreductase</fullName>
    </submittedName>
</protein>
<dbReference type="InterPro" id="IPR008335">
    <property type="entry name" value="Mopterin_OxRdtase_euk"/>
</dbReference>
<dbReference type="SUPFAM" id="SSF56524">
    <property type="entry name" value="Oxidoreductase molybdopterin-binding domain"/>
    <property type="match status" value="1"/>
</dbReference>
<evidence type="ECO:0000259" key="5">
    <source>
        <dbReference type="Pfam" id="PF00174"/>
    </source>
</evidence>
<dbReference type="InterPro" id="IPR005066">
    <property type="entry name" value="MoCF_OxRdtse_dimer"/>
</dbReference>
<dbReference type="Gene3D" id="2.60.40.650">
    <property type="match status" value="1"/>
</dbReference>
<proteinExistence type="predicted"/>
<dbReference type="Proteomes" id="UP001350748">
    <property type="component" value="Unassembled WGS sequence"/>
</dbReference>
<evidence type="ECO:0000313" key="8">
    <source>
        <dbReference type="Proteomes" id="UP001350748"/>
    </source>
</evidence>
<name>A0ABU7XGS7_9HYPH</name>
<dbReference type="Pfam" id="PF00174">
    <property type="entry name" value="Oxidored_molyb"/>
    <property type="match status" value="1"/>
</dbReference>
<keyword evidence="2" id="KW-0500">Molybdenum</keyword>
<evidence type="ECO:0000256" key="1">
    <source>
        <dbReference type="ARBA" id="ARBA00001924"/>
    </source>
</evidence>
<gene>
    <name evidence="7" type="ORF">V3H18_08570</name>
</gene>
<keyword evidence="8" id="KW-1185">Reference proteome</keyword>
<feature type="domain" description="Moybdenum cofactor oxidoreductase dimerisation" evidence="6">
    <location>
        <begin position="259"/>
        <end position="370"/>
    </location>
</feature>
<dbReference type="EMBL" id="JAZHYN010000020">
    <property type="protein sequence ID" value="MEF3366584.1"/>
    <property type="molecule type" value="Genomic_DNA"/>
</dbReference>
<evidence type="ECO:0000313" key="7">
    <source>
        <dbReference type="EMBL" id="MEF3366584.1"/>
    </source>
</evidence>
<comment type="cofactor">
    <cofactor evidence="1">
        <name>Mo-molybdopterin</name>
        <dbReference type="ChEBI" id="CHEBI:71302"/>
    </cofactor>
</comment>
<evidence type="ECO:0000256" key="4">
    <source>
        <dbReference type="ARBA" id="ARBA00023002"/>
    </source>
</evidence>
<feature type="domain" description="Oxidoreductase molybdopterin-binding" evidence="5">
    <location>
        <begin position="62"/>
        <end position="233"/>
    </location>
</feature>
<dbReference type="PANTHER" id="PTHR19372:SF7">
    <property type="entry name" value="SULFITE OXIDASE, MITOCHONDRIAL"/>
    <property type="match status" value="1"/>
</dbReference>
<evidence type="ECO:0000256" key="2">
    <source>
        <dbReference type="ARBA" id="ARBA00022505"/>
    </source>
</evidence>
<dbReference type="Gene3D" id="3.90.420.10">
    <property type="entry name" value="Oxidoreductase, molybdopterin-binding domain"/>
    <property type="match status" value="1"/>
</dbReference>
<dbReference type="SUPFAM" id="SSF81296">
    <property type="entry name" value="E set domains"/>
    <property type="match status" value="1"/>
</dbReference>
<dbReference type="InterPro" id="IPR014756">
    <property type="entry name" value="Ig_E-set"/>
</dbReference>
<evidence type="ECO:0000256" key="3">
    <source>
        <dbReference type="ARBA" id="ARBA00022723"/>
    </source>
</evidence>
<keyword evidence="4" id="KW-0560">Oxidoreductase</keyword>
<sequence length="376" mass="41292">MAEERAALPFANGERPLAAYPGKRPLIQLTARPPQLETPFAVFDEGPITPNDAFFVRYHLADIPLSIDPDSFRLEVKGEVARPRSLSLAELKEDFEPIEIVAVNQCSGNSRGFFEPRVGGGQLGHGAMGNARWRGVPLKALLEKAGVRSGVRLIAFNGLDKPPAPETPDFVKALDLAHAGDGEVMVAYAMNGEDLPWLNGYPLRLVVPGRYGTYWVKHLNEITALGYEFVGHWMANAYRIPDNDCACSQPGEKIEKTTHIKRLNIRSFITNLADGAKAPANAPLALRGIAFDGGHGVKEVLVSMDGGASWKEARLGEDLGRYSFREWRIEATLPPGVHEVKTRAVNRRGEAQPLTPNWNPSGYMRNVVETIRVEAI</sequence>
<dbReference type="PANTHER" id="PTHR19372">
    <property type="entry name" value="SULFITE REDUCTASE"/>
    <property type="match status" value="1"/>
</dbReference>
<dbReference type="InterPro" id="IPR000572">
    <property type="entry name" value="OxRdtase_Mopterin-bd_dom"/>
</dbReference>
<dbReference type="Pfam" id="PF03404">
    <property type="entry name" value="Mo-co_dimer"/>
    <property type="match status" value="1"/>
</dbReference>
<organism evidence="7 8">
    <name type="scientific">Methylocystis borbori</name>
    <dbReference type="NCBI Taxonomy" id="3118750"/>
    <lineage>
        <taxon>Bacteria</taxon>
        <taxon>Pseudomonadati</taxon>
        <taxon>Pseudomonadota</taxon>
        <taxon>Alphaproteobacteria</taxon>
        <taxon>Hyphomicrobiales</taxon>
        <taxon>Methylocystaceae</taxon>
        <taxon>Methylocystis</taxon>
    </lineage>
</organism>
<accession>A0ABU7XGS7</accession>
<comment type="caution">
    <text evidence="7">The sequence shown here is derived from an EMBL/GenBank/DDBJ whole genome shotgun (WGS) entry which is preliminary data.</text>
</comment>
<keyword evidence="3" id="KW-0479">Metal-binding</keyword>
<dbReference type="InterPro" id="IPR036374">
    <property type="entry name" value="OxRdtase_Mopterin-bd_sf"/>
</dbReference>
<dbReference type="PRINTS" id="PR00407">
    <property type="entry name" value="EUMOPTERIN"/>
</dbReference>
<reference evidence="7 8" key="1">
    <citation type="submission" date="2024-02" db="EMBL/GenBank/DDBJ databases">
        <authorList>
            <person name="Grouzdev D."/>
        </authorList>
    </citation>
    <scope>NUCLEOTIDE SEQUENCE [LARGE SCALE GENOMIC DNA]</scope>
    <source>
        <strain evidence="7 8">9N</strain>
    </source>
</reference>